<dbReference type="EMBL" id="LT629791">
    <property type="protein sequence ID" value="SDU75697.1"/>
    <property type="molecule type" value="Genomic_DNA"/>
</dbReference>
<reference evidence="2" key="1">
    <citation type="submission" date="2016-10" db="EMBL/GenBank/DDBJ databases">
        <authorList>
            <person name="Varghese N."/>
            <person name="Submissions S."/>
        </authorList>
    </citation>
    <scope>NUCLEOTIDE SEQUENCE [LARGE SCALE GENOMIC DNA]</scope>
    <source>
        <strain evidence="2">DSM 45079</strain>
    </source>
</reference>
<sequence length="169" mass="18893">MVLHAFVDESVAGRYIIAVVLIPASEVAAARRFMRGLLTGGQKRIHFSHESDRRRARILTGIESLGAEHRVYSTKNARPARLACLERLVPDLAAAGVQRLVIERDDSLVEADRRLLYQAGLDYAPELAYTHLRAKEDLLLCVPDAIAWCWSRGGQWRARVAAYTTEIAL</sequence>
<keyword evidence="2" id="KW-1185">Reference proteome</keyword>
<name>A0A1H2L3Q2_9ACTN</name>
<protein>
    <recommendedName>
        <fullName evidence="3">DUF3800 domain-containing protein</fullName>
    </recommendedName>
</protein>
<proteinExistence type="predicted"/>
<dbReference type="Proteomes" id="UP000182977">
    <property type="component" value="Chromosome I"/>
</dbReference>
<dbReference type="RefSeq" id="WP_052762275.1">
    <property type="nucleotide sequence ID" value="NZ_LT629791.1"/>
</dbReference>
<gene>
    <name evidence="1" type="ORF">SAMN04488563_5021</name>
</gene>
<evidence type="ECO:0000313" key="1">
    <source>
        <dbReference type="EMBL" id="SDU75697.1"/>
    </source>
</evidence>
<evidence type="ECO:0000313" key="2">
    <source>
        <dbReference type="Proteomes" id="UP000182977"/>
    </source>
</evidence>
<organism evidence="1 2">
    <name type="scientific">Jiangella alkaliphila</name>
    <dbReference type="NCBI Taxonomy" id="419479"/>
    <lineage>
        <taxon>Bacteria</taxon>
        <taxon>Bacillati</taxon>
        <taxon>Actinomycetota</taxon>
        <taxon>Actinomycetes</taxon>
        <taxon>Jiangellales</taxon>
        <taxon>Jiangellaceae</taxon>
        <taxon>Jiangella</taxon>
    </lineage>
</organism>
<accession>A0A1H2L3Q2</accession>
<evidence type="ECO:0008006" key="3">
    <source>
        <dbReference type="Google" id="ProtNLM"/>
    </source>
</evidence>
<dbReference type="STRING" id="419479.SAMN04488563_5021"/>
<dbReference type="AlphaFoldDB" id="A0A1H2L3Q2"/>